<gene>
    <name evidence="1" type="ORF">BK658_02400</name>
</gene>
<comment type="caution">
    <text evidence="1">The sequence shown here is derived from an EMBL/GenBank/DDBJ whole genome shotgun (WGS) entry which is preliminary data.</text>
</comment>
<sequence length="73" mass="7779">MVSDKLTLSLLSRMADVQLALATGMKGVTPATQAYPEQALLRISHALEIVEAAVVDIEQIRAASNSSAYAKLH</sequence>
<evidence type="ECO:0000313" key="1">
    <source>
        <dbReference type="EMBL" id="RON05171.1"/>
    </source>
</evidence>
<name>A0A423H0B7_9PSED</name>
<accession>A0A423H0B7</accession>
<dbReference type="RefSeq" id="WP_123580878.1">
    <property type="nucleotide sequence ID" value="NZ_MOBI01000003.1"/>
</dbReference>
<proteinExistence type="predicted"/>
<protein>
    <submittedName>
        <fullName evidence="1">Uncharacterized protein</fullName>
    </submittedName>
</protein>
<organism evidence="1 2">
    <name type="scientific">Pseudomonas brassicacearum</name>
    <dbReference type="NCBI Taxonomy" id="930166"/>
    <lineage>
        <taxon>Bacteria</taxon>
        <taxon>Pseudomonadati</taxon>
        <taxon>Pseudomonadota</taxon>
        <taxon>Gammaproteobacteria</taxon>
        <taxon>Pseudomonadales</taxon>
        <taxon>Pseudomonadaceae</taxon>
        <taxon>Pseudomonas</taxon>
    </lineage>
</organism>
<dbReference type="AlphaFoldDB" id="A0A423H0B7"/>
<dbReference type="Proteomes" id="UP000284684">
    <property type="component" value="Unassembled WGS sequence"/>
</dbReference>
<reference evidence="1 2" key="1">
    <citation type="submission" date="2016-10" db="EMBL/GenBank/DDBJ databases">
        <title>Comparative genome analysis of multiple Pseudomonas spp. focuses on biocontrol and plant growth promoting traits.</title>
        <authorList>
            <person name="Tao X.-Y."/>
            <person name="Taylor C.G."/>
        </authorList>
    </citation>
    <scope>NUCLEOTIDE SEQUENCE [LARGE SCALE GENOMIC DNA]</scope>
    <source>
        <strain evidence="1 2">37D10</strain>
    </source>
</reference>
<evidence type="ECO:0000313" key="2">
    <source>
        <dbReference type="Proteomes" id="UP000284684"/>
    </source>
</evidence>
<dbReference type="EMBL" id="MOBI01000003">
    <property type="protein sequence ID" value="RON05171.1"/>
    <property type="molecule type" value="Genomic_DNA"/>
</dbReference>